<feature type="transmembrane region" description="Helical" evidence="8">
    <location>
        <begin position="35"/>
        <end position="56"/>
    </location>
</feature>
<reference evidence="9 10" key="1">
    <citation type="submission" date="2017-11" db="EMBL/GenBank/DDBJ databases">
        <title>Comparitive Functional Genomics of Dry Heat Resistant strains isolated from the Viking Spacecraft.</title>
        <authorList>
            <person name="Seuylemezian A."/>
            <person name="Cooper K."/>
            <person name="Vaishampayan P."/>
        </authorList>
    </citation>
    <scope>NUCLEOTIDE SEQUENCE [LARGE SCALE GENOMIC DNA]</scope>
    <source>
        <strain evidence="9 10">V32-6</strain>
    </source>
</reference>
<comment type="subcellular location">
    <subcellularLocation>
        <location evidence="1">Membrane</location>
        <topology evidence="1">Multi-pass membrane protein</topology>
    </subcellularLocation>
</comment>
<protein>
    <submittedName>
        <fullName evidence="9">Uncharacterized protein</fullName>
    </submittedName>
</protein>
<evidence type="ECO:0000256" key="5">
    <source>
        <dbReference type="ARBA" id="ARBA00022692"/>
    </source>
</evidence>
<feature type="transmembrane region" description="Helical" evidence="8">
    <location>
        <begin position="114"/>
        <end position="133"/>
    </location>
</feature>
<keyword evidence="6 8" id="KW-1133">Transmembrane helix</keyword>
<feature type="transmembrane region" description="Helical" evidence="8">
    <location>
        <begin position="76"/>
        <end position="94"/>
    </location>
</feature>
<feature type="transmembrane region" description="Helical" evidence="8">
    <location>
        <begin position="7"/>
        <end position="29"/>
    </location>
</feature>
<dbReference type="RefSeq" id="WP_101648209.1">
    <property type="nucleotide sequence ID" value="NZ_PGVE01000044.1"/>
</dbReference>
<comment type="caution">
    <text evidence="9">The sequence shown here is derived from an EMBL/GenBank/DDBJ whole genome shotgun (WGS) entry which is preliminary data.</text>
</comment>
<evidence type="ECO:0000256" key="6">
    <source>
        <dbReference type="ARBA" id="ARBA00022989"/>
    </source>
</evidence>
<evidence type="ECO:0000313" key="10">
    <source>
        <dbReference type="Proteomes" id="UP000234950"/>
    </source>
</evidence>
<dbReference type="AlphaFoldDB" id="A0A2N5HFK4"/>
<evidence type="ECO:0000313" key="9">
    <source>
        <dbReference type="EMBL" id="PLS04282.1"/>
    </source>
</evidence>
<feature type="transmembrane region" description="Helical" evidence="8">
    <location>
        <begin position="337"/>
        <end position="357"/>
    </location>
</feature>
<sequence length="365" mass="41300">MIVRLAPIELLSLMINFLLGSAIVVGWNFETKQDVWITILLSLGFGVGIFYFYLFLHSIGKWGNLIQILELGFGRWISKLLGLIYCLYFIYIAGRVLKDFSFFIGQVLFHNIPFGVISFTLLLVVSYSCYLGIEATARSSVILCVFTCVIILILMVFGYLSPYFEFSQLTPVFRTSLKDVLSSVFPTGFTVPYGELIVFTMLFPYANDKKALRKYAFFSVCITGVLLLLAGEMILGLLNSETVNMYVFPFVKALELTSLLEFLPHIETFAVILNLIGGFVKITIFLYGGLMILAHLFPKTKPNGRIFISAILTFIFTFVLSKNIIQHLFIGLDIVPLYLHIPLQFIIPLILVICLLIKKYIVKSL</sequence>
<proteinExistence type="inferred from homology"/>
<accession>A0A2N5HFK4</accession>
<evidence type="ECO:0000256" key="3">
    <source>
        <dbReference type="ARBA" id="ARBA00022448"/>
    </source>
</evidence>
<dbReference type="PANTHER" id="PTHR34975:SF2">
    <property type="entry name" value="SPORE GERMINATION PROTEIN A2"/>
    <property type="match status" value="1"/>
</dbReference>
<keyword evidence="5 8" id="KW-0812">Transmembrane</keyword>
<name>A0A2N5HFK4_9BACI</name>
<comment type="similarity">
    <text evidence="2">Belongs to the amino acid-polyamine-organocation (APC) superfamily. Spore germination protein (SGP) (TC 2.A.3.9) family.</text>
</comment>
<dbReference type="Proteomes" id="UP000234950">
    <property type="component" value="Unassembled WGS sequence"/>
</dbReference>
<evidence type="ECO:0000256" key="2">
    <source>
        <dbReference type="ARBA" id="ARBA00007998"/>
    </source>
</evidence>
<feature type="transmembrane region" description="Helical" evidence="8">
    <location>
        <begin position="215"/>
        <end position="238"/>
    </location>
</feature>
<keyword evidence="4" id="KW-0309">Germination</keyword>
<dbReference type="GO" id="GO:0009847">
    <property type="term" value="P:spore germination"/>
    <property type="evidence" value="ECO:0007669"/>
    <property type="project" value="InterPro"/>
</dbReference>
<dbReference type="NCBIfam" id="TIGR00912">
    <property type="entry name" value="2A0309"/>
    <property type="match status" value="1"/>
</dbReference>
<evidence type="ECO:0000256" key="7">
    <source>
        <dbReference type="ARBA" id="ARBA00023136"/>
    </source>
</evidence>
<keyword evidence="7 8" id="KW-0472">Membrane</keyword>
<feature type="transmembrane region" description="Helical" evidence="8">
    <location>
        <begin position="140"/>
        <end position="160"/>
    </location>
</feature>
<organism evidence="9 10">
    <name type="scientific">Neobacillus cucumis</name>
    <dbReference type="NCBI Taxonomy" id="1740721"/>
    <lineage>
        <taxon>Bacteria</taxon>
        <taxon>Bacillati</taxon>
        <taxon>Bacillota</taxon>
        <taxon>Bacilli</taxon>
        <taxon>Bacillales</taxon>
        <taxon>Bacillaceae</taxon>
        <taxon>Neobacillus</taxon>
    </lineage>
</organism>
<evidence type="ECO:0000256" key="1">
    <source>
        <dbReference type="ARBA" id="ARBA00004141"/>
    </source>
</evidence>
<keyword evidence="10" id="KW-1185">Reference proteome</keyword>
<gene>
    <name evidence="9" type="ORF">CVD27_12335</name>
</gene>
<feature type="transmembrane region" description="Helical" evidence="8">
    <location>
        <begin position="180"/>
        <end position="203"/>
    </location>
</feature>
<evidence type="ECO:0000256" key="8">
    <source>
        <dbReference type="SAM" id="Phobius"/>
    </source>
</evidence>
<dbReference type="PANTHER" id="PTHR34975">
    <property type="entry name" value="SPORE GERMINATION PROTEIN A2"/>
    <property type="match status" value="1"/>
</dbReference>
<dbReference type="OrthoDB" id="1891864at2"/>
<dbReference type="InterPro" id="IPR004761">
    <property type="entry name" value="Spore_GerAB"/>
</dbReference>
<feature type="transmembrane region" description="Helical" evidence="8">
    <location>
        <begin position="306"/>
        <end position="325"/>
    </location>
</feature>
<dbReference type="Pfam" id="PF03845">
    <property type="entry name" value="Spore_permease"/>
    <property type="match status" value="1"/>
</dbReference>
<evidence type="ECO:0000256" key="4">
    <source>
        <dbReference type="ARBA" id="ARBA00022544"/>
    </source>
</evidence>
<dbReference type="GO" id="GO:0016020">
    <property type="term" value="C:membrane"/>
    <property type="evidence" value="ECO:0007669"/>
    <property type="project" value="UniProtKB-SubCell"/>
</dbReference>
<dbReference type="EMBL" id="PGVE01000044">
    <property type="protein sequence ID" value="PLS04282.1"/>
    <property type="molecule type" value="Genomic_DNA"/>
</dbReference>
<keyword evidence="3" id="KW-0813">Transport</keyword>
<feature type="transmembrane region" description="Helical" evidence="8">
    <location>
        <begin position="269"/>
        <end position="294"/>
    </location>
</feature>